<keyword evidence="4 5" id="KW-0472">Membrane</keyword>
<dbReference type="InterPro" id="IPR013057">
    <property type="entry name" value="AA_transpt_TM"/>
</dbReference>
<keyword evidence="2 5" id="KW-0812">Transmembrane</keyword>
<evidence type="ECO:0000313" key="7">
    <source>
        <dbReference type="EMBL" id="GFH45702.1"/>
    </source>
</evidence>
<dbReference type="EMBL" id="BLLK01000022">
    <property type="protein sequence ID" value="GFH45702.1"/>
    <property type="molecule type" value="Genomic_DNA"/>
</dbReference>
<comment type="caution">
    <text evidence="7">The sequence shown here is derived from an EMBL/GenBank/DDBJ whole genome shotgun (WGS) entry which is preliminary data.</text>
</comment>
<sequence length="399" mass="43967">MCVGTGVLAIPFAATEGGILFSIIGLGLVTVWNIYSVDRMIESKAIIQRYALSLDGIENNGPNENTNELGLVTWYAFGDRGLLSIDFIMISLMTGIIVAYEDAILGFIHDTPFTSGNDRIDAVFIIVLITPVLFLPNYESISKVSALGTSLIGAIFLYFTYYGYETYGVKGISSVGWNDAWPKNFSALSNWFGVAAFGVGLVPFTYSMQESMEEPKEMMKATRISLTIVFLVYVVIGDVITILFDDTIKGDILSELPVSIIATIIRMLMTIVVLTSVPLILIPAGDLIHDKILGKSTKVGKSVYLVRFALALLCAFISVEVPDFVSIISFVGCFCVALLSFAYPPLLHLRCVFKFLSVEERRLKQKLIIVDIVLLLWGILSTIFTSFLAFQNLISQEKE</sequence>
<dbReference type="PANTHER" id="PTHR22950:SF666">
    <property type="entry name" value="VACUOLAR AMINO ACID TRANSPORTER 4"/>
    <property type="match status" value="1"/>
</dbReference>
<comment type="subcellular location">
    <subcellularLocation>
        <location evidence="1">Membrane</location>
        <topology evidence="1">Multi-pass membrane protein</topology>
    </subcellularLocation>
</comment>
<keyword evidence="8" id="KW-1185">Reference proteome</keyword>
<dbReference type="Pfam" id="PF01490">
    <property type="entry name" value="Aa_trans"/>
    <property type="match status" value="1"/>
</dbReference>
<feature type="transmembrane region" description="Helical" evidence="5">
    <location>
        <begin position="145"/>
        <end position="164"/>
    </location>
</feature>
<feature type="transmembrane region" description="Helical" evidence="5">
    <location>
        <begin position="325"/>
        <end position="346"/>
    </location>
</feature>
<evidence type="ECO:0000256" key="4">
    <source>
        <dbReference type="ARBA" id="ARBA00023136"/>
    </source>
</evidence>
<feature type="domain" description="Amino acid transporter transmembrane" evidence="6">
    <location>
        <begin position="3"/>
        <end position="383"/>
    </location>
</feature>
<evidence type="ECO:0000259" key="6">
    <source>
        <dbReference type="Pfam" id="PF01490"/>
    </source>
</evidence>
<feature type="transmembrane region" description="Helical" evidence="5">
    <location>
        <begin position="302"/>
        <end position="319"/>
    </location>
</feature>
<feature type="transmembrane region" description="Helical" evidence="5">
    <location>
        <begin position="17"/>
        <end position="35"/>
    </location>
</feature>
<evidence type="ECO:0000256" key="5">
    <source>
        <dbReference type="SAM" id="Phobius"/>
    </source>
</evidence>
<evidence type="ECO:0000256" key="2">
    <source>
        <dbReference type="ARBA" id="ARBA00022692"/>
    </source>
</evidence>
<protein>
    <recommendedName>
        <fullName evidence="6">Amino acid transporter transmembrane domain-containing protein</fullName>
    </recommendedName>
</protein>
<feature type="transmembrane region" description="Helical" evidence="5">
    <location>
        <begin position="81"/>
        <end position="100"/>
    </location>
</feature>
<dbReference type="GO" id="GO:0016020">
    <property type="term" value="C:membrane"/>
    <property type="evidence" value="ECO:0007669"/>
    <property type="project" value="UniProtKB-SubCell"/>
</dbReference>
<feature type="transmembrane region" description="Helical" evidence="5">
    <location>
        <begin position="256"/>
        <end position="281"/>
    </location>
</feature>
<feature type="transmembrane region" description="Helical" evidence="5">
    <location>
        <begin position="120"/>
        <end position="138"/>
    </location>
</feature>
<dbReference type="GO" id="GO:0015179">
    <property type="term" value="F:L-amino acid transmembrane transporter activity"/>
    <property type="evidence" value="ECO:0007669"/>
    <property type="project" value="TreeGrafter"/>
</dbReference>
<organism evidence="7 8">
    <name type="scientific">Chaetoceros tenuissimus</name>
    <dbReference type="NCBI Taxonomy" id="426638"/>
    <lineage>
        <taxon>Eukaryota</taxon>
        <taxon>Sar</taxon>
        <taxon>Stramenopiles</taxon>
        <taxon>Ochrophyta</taxon>
        <taxon>Bacillariophyta</taxon>
        <taxon>Coscinodiscophyceae</taxon>
        <taxon>Chaetocerotophycidae</taxon>
        <taxon>Chaetocerotales</taxon>
        <taxon>Chaetocerotaceae</taxon>
        <taxon>Chaetoceros</taxon>
    </lineage>
</organism>
<reference evidence="7 8" key="1">
    <citation type="journal article" date="2021" name="Sci. Rep.">
        <title>The genome of the diatom Chaetoceros tenuissimus carries an ancient integrated fragment of an extant virus.</title>
        <authorList>
            <person name="Hongo Y."/>
            <person name="Kimura K."/>
            <person name="Takaki Y."/>
            <person name="Yoshida Y."/>
            <person name="Baba S."/>
            <person name="Kobayashi G."/>
            <person name="Nagasaki K."/>
            <person name="Hano T."/>
            <person name="Tomaru Y."/>
        </authorList>
    </citation>
    <scope>NUCLEOTIDE SEQUENCE [LARGE SCALE GENOMIC DNA]</scope>
    <source>
        <strain evidence="7 8">NIES-3715</strain>
    </source>
</reference>
<evidence type="ECO:0000313" key="8">
    <source>
        <dbReference type="Proteomes" id="UP001054902"/>
    </source>
</evidence>
<accession>A0AAD3CGJ1</accession>
<dbReference type="PANTHER" id="PTHR22950">
    <property type="entry name" value="AMINO ACID TRANSPORTER"/>
    <property type="match status" value="1"/>
</dbReference>
<proteinExistence type="predicted"/>
<name>A0AAD3CGJ1_9STRA</name>
<gene>
    <name evidence="7" type="ORF">CTEN210_02176</name>
</gene>
<feature type="transmembrane region" description="Helical" evidence="5">
    <location>
        <begin position="224"/>
        <end position="244"/>
    </location>
</feature>
<feature type="transmembrane region" description="Helical" evidence="5">
    <location>
        <begin position="184"/>
        <end position="204"/>
    </location>
</feature>
<feature type="transmembrane region" description="Helical" evidence="5">
    <location>
        <begin position="367"/>
        <end position="390"/>
    </location>
</feature>
<keyword evidence="3 5" id="KW-1133">Transmembrane helix</keyword>
<dbReference type="Proteomes" id="UP001054902">
    <property type="component" value="Unassembled WGS sequence"/>
</dbReference>
<dbReference type="AlphaFoldDB" id="A0AAD3CGJ1"/>
<evidence type="ECO:0000256" key="3">
    <source>
        <dbReference type="ARBA" id="ARBA00022989"/>
    </source>
</evidence>
<evidence type="ECO:0000256" key="1">
    <source>
        <dbReference type="ARBA" id="ARBA00004141"/>
    </source>
</evidence>